<dbReference type="Gene3D" id="3.10.20.30">
    <property type="match status" value="1"/>
</dbReference>
<keyword evidence="3" id="KW-0479">Metal-binding</keyword>
<evidence type="ECO:0000256" key="4">
    <source>
        <dbReference type="ARBA" id="ARBA00023004"/>
    </source>
</evidence>
<keyword evidence="5" id="KW-0411">Iron-sulfur</keyword>
<dbReference type="InterPro" id="IPR012675">
    <property type="entry name" value="Beta-grasp_dom_sf"/>
</dbReference>
<dbReference type="PANTHER" id="PTHR23426">
    <property type="entry name" value="FERREDOXIN/ADRENODOXIN"/>
    <property type="match status" value="1"/>
</dbReference>
<dbReference type="SUPFAM" id="SSF54292">
    <property type="entry name" value="2Fe-2S ferredoxin-like"/>
    <property type="match status" value="1"/>
</dbReference>
<dbReference type="EMBL" id="JBHTBS010000002">
    <property type="protein sequence ID" value="MFC7336629.1"/>
    <property type="molecule type" value="Genomic_DNA"/>
</dbReference>
<comment type="caution">
    <text evidence="8">The sequence shown here is derived from an EMBL/GenBank/DDBJ whole genome shotgun (WGS) entry which is preliminary data.</text>
</comment>
<evidence type="ECO:0000256" key="5">
    <source>
        <dbReference type="ARBA" id="ARBA00023014"/>
    </source>
</evidence>
<dbReference type="Proteomes" id="UP001596472">
    <property type="component" value="Unassembled WGS sequence"/>
</dbReference>
<keyword evidence="4" id="KW-0408">Iron</keyword>
<dbReference type="PRINTS" id="PR00355">
    <property type="entry name" value="ADRENODOXIN"/>
</dbReference>
<organism evidence="8 9">
    <name type="scientific">Haloferula chungangensis</name>
    <dbReference type="NCBI Taxonomy" id="1048331"/>
    <lineage>
        <taxon>Bacteria</taxon>
        <taxon>Pseudomonadati</taxon>
        <taxon>Verrucomicrobiota</taxon>
        <taxon>Verrucomicrobiia</taxon>
        <taxon>Verrucomicrobiales</taxon>
        <taxon>Verrucomicrobiaceae</taxon>
        <taxon>Haloferula</taxon>
    </lineage>
</organism>
<sequence length="104" mass="11323">MSKVTFIKPDGEEIVIENASGTLMEIATENDIEGIDGACGGVCSCATCHVRVKAEWLEKVGKPDETEQDILSFETESDERSRLCCQIEMSDELDGLVVEVAPLN</sequence>
<dbReference type="InterPro" id="IPR036010">
    <property type="entry name" value="2Fe-2S_ferredoxin-like_sf"/>
</dbReference>
<dbReference type="PROSITE" id="PS51085">
    <property type="entry name" value="2FE2S_FER_2"/>
    <property type="match status" value="1"/>
</dbReference>
<evidence type="ECO:0000259" key="7">
    <source>
        <dbReference type="PROSITE" id="PS51085"/>
    </source>
</evidence>
<name>A0ABW2L2Q9_9BACT</name>
<evidence type="ECO:0000256" key="3">
    <source>
        <dbReference type="ARBA" id="ARBA00022723"/>
    </source>
</evidence>
<evidence type="ECO:0000256" key="1">
    <source>
        <dbReference type="ARBA" id="ARBA00010914"/>
    </source>
</evidence>
<protein>
    <submittedName>
        <fullName evidence="8">2Fe-2S iron-sulfur cluster-binding protein</fullName>
    </submittedName>
</protein>
<comment type="similarity">
    <text evidence="1">Belongs to the adrenodoxin/putidaredoxin family.</text>
</comment>
<dbReference type="RefSeq" id="WP_379710083.1">
    <property type="nucleotide sequence ID" value="NZ_JBHTBS010000002.1"/>
</dbReference>
<evidence type="ECO:0000313" key="8">
    <source>
        <dbReference type="EMBL" id="MFC7336629.1"/>
    </source>
</evidence>
<dbReference type="InterPro" id="IPR001055">
    <property type="entry name" value="Adrenodoxin-like"/>
</dbReference>
<keyword evidence="2" id="KW-0001">2Fe-2S</keyword>
<reference evidence="9" key="1">
    <citation type="journal article" date="2019" name="Int. J. Syst. Evol. Microbiol.">
        <title>The Global Catalogue of Microorganisms (GCM) 10K type strain sequencing project: providing services to taxonomists for standard genome sequencing and annotation.</title>
        <authorList>
            <consortium name="The Broad Institute Genomics Platform"/>
            <consortium name="The Broad Institute Genome Sequencing Center for Infectious Disease"/>
            <person name="Wu L."/>
            <person name="Ma J."/>
        </authorList>
    </citation>
    <scope>NUCLEOTIDE SEQUENCE [LARGE SCALE GENOMIC DNA]</scope>
    <source>
        <strain evidence="9">CGMCC 4.1467</strain>
    </source>
</reference>
<dbReference type="Pfam" id="PF00111">
    <property type="entry name" value="Fer2"/>
    <property type="match status" value="1"/>
</dbReference>
<evidence type="ECO:0000313" key="9">
    <source>
        <dbReference type="Proteomes" id="UP001596472"/>
    </source>
</evidence>
<dbReference type="InterPro" id="IPR001041">
    <property type="entry name" value="2Fe-2S_ferredoxin-type"/>
</dbReference>
<keyword evidence="9" id="KW-1185">Reference proteome</keyword>
<dbReference type="PANTHER" id="PTHR23426:SF65">
    <property type="entry name" value="FERREDOXIN-2, MITOCHONDRIAL"/>
    <property type="match status" value="1"/>
</dbReference>
<dbReference type="CDD" id="cd00207">
    <property type="entry name" value="fer2"/>
    <property type="match status" value="1"/>
</dbReference>
<evidence type="ECO:0000256" key="2">
    <source>
        <dbReference type="ARBA" id="ARBA00022714"/>
    </source>
</evidence>
<evidence type="ECO:0000256" key="6">
    <source>
        <dbReference type="ARBA" id="ARBA00034078"/>
    </source>
</evidence>
<proteinExistence type="inferred from homology"/>
<accession>A0ABW2L2Q9</accession>
<gene>
    <name evidence="8" type="ORF">ACFQY0_05535</name>
</gene>
<comment type="cofactor">
    <cofactor evidence="6">
        <name>[2Fe-2S] cluster</name>
        <dbReference type="ChEBI" id="CHEBI:190135"/>
    </cofactor>
</comment>
<feature type="domain" description="2Fe-2S ferredoxin-type" evidence="7">
    <location>
        <begin position="2"/>
        <end position="104"/>
    </location>
</feature>